<dbReference type="Pfam" id="PF00488">
    <property type="entry name" value="MutS_V"/>
    <property type="match status" value="1"/>
</dbReference>
<dbReference type="EC" id="3.1.-.-" evidence="8"/>
<dbReference type="PROSITE" id="PS50828">
    <property type="entry name" value="SMR"/>
    <property type="match status" value="1"/>
</dbReference>
<evidence type="ECO:0000256" key="10">
    <source>
        <dbReference type="SAM" id="MobiDB-lite"/>
    </source>
</evidence>
<dbReference type="SMART" id="SM00533">
    <property type="entry name" value="MUTSd"/>
    <property type="match status" value="1"/>
</dbReference>
<dbReference type="PANTHER" id="PTHR48466:SF2">
    <property type="entry name" value="OS10G0509000 PROTEIN"/>
    <property type="match status" value="1"/>
</dbReference>
<evidence type="ECO:0000256" key="3">
    <source>
        <dbReference type="ARBA" id="ARBA00022741"/>
    </source>
</evidence>
<dbReference type="EC" id="3.6.4.-" evidence="8"/>
<dbReference type="Gene3D" id="1.10.1420.10">
    <property type="match status" value="2"/>
</dbReference>
<dbReference type="Gene3D" id="3.30.1370.110">
    <property type="match status" value="1"/>
</dbReference>
<evidence type="ECO:0000256" key="2">
    <source>
        <dbReference type="ARBA" id="ARBA00022730"/>
    </source>
</evidence>
<dbReference type="InterPro" id="IPR007696">
    <property type="entry name" value="DNA_mismatch_repair_MutS_core"/>
</dbReference>
<keyword evidence="5 8" id="KW-0067">ATP-binding</keyword>
<dbReference type="Pfam" id="PF01713">
    <property type="entry name" value="Smr"/>
    <property type="match status" value="1"/>
</dbReference>
<accession>A0ABZ0QSS0</accession>
<dbReference type="InterPro" id="IPR000432">
    <property type="entry name" value="DNA_mismatch_repair_MutS_C"/>
</dbReference>
<keyword evidence="2 8" id="KW-0699">rRNA-binding</keyword>
<protein>
    <recommendedName>
        <fullName evidence="8">Endonuclease MutS2</fullName>
        <ecNumber evidence="8">3.1.-.-</ecNumber>
    </recommendedName>
    <alternativeName>
        <fullName evidence="8">Ribosome-associated protein quality control-upstream factor</fullName>
        <shortName evidence="8">RQC-upstream factor</shortName>
        <shortName evidence="8">RqcU</shortName>
        <ecNumber evidence="8">3.6.4.-</ecNumber>
    </alternativeName>
</protein>
<dbReference type="Proteomes" id="UP001304683">
    <property type="component" value="Chromosome"/>
</dbReference>
<keyword evidence="13" id="KW-1185">Reference proteome</keyword>
<evidence type="ECO:0000256" key="4">
    <source>
        <dbReference type="ARBA" id="ARBA00022801"/>
    </source>
</evidence>
<dbReference type="InterPro" id="IPR046893">
    <property type="entry name" value="MSSS"/>
</dbReference>
<dbReference type="PROSITE" id="PS00486">
    <property type="entry name" value="DNA_MISMATCH_REPAIR_2"/>
    <property type="match status" value="1"/>
</dbReference>
<evidence type="ECO:0000313" key="12">
    <source>
        <dbReference type="EMBL" id="WPD19847.1"/>
    </source>
</evidence>
<keyword evidence="1 8" id="KW-0540">Nuclease</keyword>
<dbReference type="SUPFAM" id="SSF52540">
    <property type="entry name" value="P-loop containing nucleoside triphosphate hydrolases"/>
    <property type="match status" value="1"/>
</dbReference>
<evidence type="ECO:0000259" key="11">
    <source>
        <dbReference type="PROSITE" id="PS50828"/>
    </source>
</evidence>
<dbReference type="CDD" id="cd03280">
    <property type="entry name" value="ABC_MutS2"/>
    <property type="match status" value="1"/>
</dbReference>
<keyword evidence="4 8" id="KW-0378">Hydrolase</keyword>
<dbReference type="InterPro" id="IPR027417">
    <property type="entry name" value="P-loop_NTPase"/>
</dbReference>
<evidence type="ECO:0000256" key="5">
    <source>
        <dbReference type="ARBA" id="ARBA00022840"/>
    </source>
</evidence>
<feature type="domain" description="Smr" evidence="11">
    <location>
        <begin position="827"/>
        <end position="902"/>
    </location>
</feature>
<evidence type="ECO:0000313" key="13">
    <source>
        <dbReference type="Proteomes" id="UP001304683"/>
    </source>
</evidence>
<reference evidence="12 13" key="1">
    <citation type="submission" date="2023-08" db="EMBL/GenBank/DDBJ databases">
        <title>Genome sequence of Thermaerobacter compostii strain Ins1, a spore-forming filamentous bacterium isolated from a deep geothermal reservoir.</title>
        <authorList>
            <person name="Bregnard D."/>
            <person name="Gonzalez D."/>
            <person name="Junier P."/>
        </authorList>
    </citation>
    <scope>NUCLEOTIDE SEQUENCE [LARGE SCALE GENOMIC DNA]</scope>
    <source>
        <strain evidence="12 13">Ins1</strain>
    </source>
</reference>
<feature type="region of interest" description="Disordered" evidence="10">
    <location>
        <begin position="769"/>
        <end position="806"/>
    </location>
</feature>
<keyword evidence="3 8" id="KW-0547">Nucleotide-binding</keyword>
<dbReference type="HAMAP" id="MF_00092">
    <property type="entry name" value="MutS2"/>
    <property type="match status" value="1"/>
</dbReference>
<name>A0ABZ0QSS0_9FIRM</name>
<dbReference type="SUPFAM" id="SSF160443">
    <property type="entry name" value="SMR domain-like"/>
    <property type="match status" value="1"/>
</dbReference>
<organism evidence="12 13">
    <name type="scientific">Thermaerobacter composti</name>
    <dbReference type="NCBI Taxonomy" id="554949"/>
    <lineage>
        <taxon>Bacteria</taxon>
        <taxon>Bacillati</taxon>
        <taxon>Bacillota</taxon>
        <taxon>Clostridia</taxon>
        <taxon>Eubacteriales</taxon>
        <taxon>Clostridiales Family XVII. Incertae Sedis</taxon>
        <taxon>Thermaerobacter</taxon>
    </lineage>
</organism>
<dbReference type="EMBL" id="CP132508">
    <property type="protein sequence ID" value="WPD19847.1"/>
    <property type="molecule type" value="Genomic_DNA"/>
</dbReference>
<evidence type="ECO:0000256" key="1">
    <source>
        <dbReference type="ARBA" id="ARBA00022722"/>
    </source>
</evidence>
<gene>
    <name evidence="8" type="primary">mutS2</name>
    <name evidence="8" type="synonym">rqcU</name>
    <name evidence="12" type="ORF">Q5761_04125</name>
</gene>
<dbReference type="Gene3D" id="3.40.50.300">
    <property type="entry name" value="P-loop containing nucleotide triphosphate hydrolases"/>
    <property type="match status" value="1"/>
</dbReference>
<dbReference type="InterPro" id="IPR002625">
    <property type="entry name" value="Smr_dom"/>
</dbReference>
<dbReference type="GO" id="GO:0004519">
    <property type="term" value="F:endonuclease activity"/>
    <property type="evidence" value="ECO:0007669"/>
    <property type="project" value="UniProtKB-KW"/>
</dbReference>
<dbReference type="SMART" id="SM00463">
    <property type="entry name" value="SMR"/>
    <property type="match status" value="1"/>
</dbReference>
<comment type="function">
    <text evidence="8">Endonuclease that is involved in the suppression of homologous recombination and thus may have a key role in the control of bacterial genetic diversity.</text>
</comment>
<feature type="compositionally biased region" description="Gly residues" evidence="10">
    <location>
        <begin position="773"/>
        <end position="783"/>
    </location>
</feature>
<comment type="function">
    <text evidence="8">Acts as a ribosome collision sensor, splitting the ribosome into its 2 subunits. Detects stalled/collided 70S ribosomes which it binds and splits by an ATP-hydrolysis driven conformational change. Acts upstream of the ribosome quality control system (RQC), a ribosome-associated complex that mediates the extraction of incompletely synthesized nascent chains from stalled ribosomes and their subsequent degradation. Probably generates substrates for RQC.</text>
</comment>
<feature type="coiled-coil region" evidence="9">
    <location>
        <begin position="227"/>
        <end position="269"/>
    </location>
</feature>
<sequence>MDPRSLDRLEYGKILERLAAQASFSLGAERCRALEPLTDPDAVRERQAETEEAARLLEREGEVPLGGLADIRRSLQRAAKGGTLAPDELLAVAATARGARRLRAFLLNRENACPRLAARAARLVPQPELEEAVAAAIGDDGRVRDEASPRLASLRRRLADLEAAIRQRLEAMVRSPQWAAALQEPLVTQRRGRFVLPVKAEARAQVPGVVHDQSASGATLFIEPMAVVELGNRLREAEAEEQEEVERILAELTRRVAAVGDELAATLEELAELDAIFARGRLALVMRAERPETLDRPRVDLKRARHPLLGPGAVPIDVWLGEGTGFDALVITGPNTGGKTVTLKTVGLLALMHQAGLHIPAAPGSALGVFPQIFCDVGDEQSIEQSLSTFSSHMSAIVGFARAARPGALVLLDEIGAGTDPDEGAALAIALLEHFRDRGCLVVATTHYSALKAYAYQQPGVENASVEFDPETLRPTYRLWIGLPGKSMALAIARRLGLPEPILERARQVMGAGAHRVEELIAAMEADRRETAALRAEAEARRREAEALRQERLRELEAQRQEHRARLEALEQEMGAAVREARRQTEGLVAQLRAAMGRLEAALAELEERRRALRSGVLRPAPPGDGDGDADAGALDGGRGPAAVDGDSTTGDGWEAAAAQALAEARAALEQSRQTLGVLEGRAQAVHRQVQEARRQARAGAAARLAAGLRPGARVEVLSLRQPAEVLEVPDDPDEPVTVQAGILRMRVPLADLRLLDEPAAAAAPGAAAAAGAGTGDGPGRGPAGAAAKGRRERERQRPAAGADDVTGALQRARLMQAKLREFQPEIHLRQLTVDEALARLDKYLDDALLAGAPQVRIVHGKGTGALRRAVHDFLRKHPAVASFRLGAPNEGGAGATVVMLKDGSA</sequence>
<dbReference type="PANTHER" id="PTHR48466">
    <property type="entry name" value="OS10G0509000 PROTEIN-RELATED"/>
    <property type="match status" value="1"/>
</dbReference>
<dbReference type="RefSeq" id="WP_318751307.1">
    <property type="nucleotide sequence ID" value="NZ_CP132508.1"/>
</dbReference>
<evidence type="ECO:0000256" key="8">
    <source>
        <dbReference type="HAMAP-Rule" id="MF_00092"/>
    </source>
</evidence>
<feature type="region of interest" description="Disordered" evidence="10">
    <location>
        <begin position="615"/>
        <end position="650"/>
    </location>
</feature>
<keyword evidence="8 12" id="KW-0255">Endonuclease</keyword>
<keyword evidence="6 8" id="KW-0694">RNA-binding</keyword>
<dbReference type="InterPro" id="IPR036063">
    <property type="entry name" value="Smr_dom_sf"/>
</dbReference>
<keyword evidence="9" id="KW-0175">Coiled coil</keyword>
<feature type="binding site" evidence="8">
    <location>
        <begin position="333"/>
        <end position="340"/>
    </location>
    <ligand>
        <name>ATP</name>
        <dbReference type="ChEBI" id="CHEBI:30616"/>
    </ligand>
</feature>
<dbReference type="PIRSF" id="PIRSF005814">
    <property type="entry name" value="MutS_YshD"/>
    <property type="match status" value="1"/>
</dbReference>
<proteinExistence type="inferred from homology"/>
<evidence type="ECO:0000256" key="6">
    <source>
        <dbReference type="ARBA" id="ARBA00022884"/>
    </source>
</evidence>
<keyword evidence="7 8" id="KW-0238">DNA-binding</keyword>
<dbReference type="SMART" id="SM00534">
    <property type="entry name" value="MUTSac"/>
    <property type="match status" value="1"/>
</dbReference>
<dbReference type="NCBIfam" id="TIGR01069">
    <property type="entry name" value="mutS2"/>
    <property type="match status" value="1"/>
</dbReference>
<dbReference type="Pfam" id="PF20297">
    <property type="entry name" value="MSSS"/>
    <property type="match status" value="1"/>
</dbReference>
<evidence type="ECO:0000256" key="7">
    <source>
        <dbReference type="ARBA" id="ARBA00023125"/>
    </source>
</evidence>
<comment type="similarity">
    <text evidence="8">Belongs to the DNA mismatch repair MutS family. MutS2 subfamily.</text>
</comment>
<evidence type="ECO:0000256" key="9">
    <source>
        <dbReference type="SAM" id="Coils"/>
    </source>
</evidence>
<dbReference type="InterPro" id="IPR036187">
    <property type="entry name" value="DNA_mismatch_repair_MutS_sf"/>
</dbReference>
<dbReference type="InterPro" id="IPR005747">
    <property type="entry name" value="MutS2"/>
</dbReference>
<dbReference type="InterPro" id="IPR045076">
    <property type="entry name" value="MutS"/>
</dbReference>
<comment type="subunit">
    <text evidence="8">Homodimer. Binds to stalled ribosomes, contacting rRNA.</text>
</comment>
<dbReference type="SUPFAM" id="SSF48334">
    <property type="entry name" value="DNA repair protein MutS, domain III"/>
    <property type="match status" value="1"/>
</dbReference>